<sequence length="108" mass="12170">MSTETIKLILKAVYFLNHASLERKVFSVVNMLAKARSLPILTEVEFQDVLSKCIGADYLEFNEHYSHQCGKKAVINTLSCTCGGCGRYYRIKIGALSEFDVQDIMTLQ</sequence>
<evidence type="ECO:0000313" key="1">
    <source>
        <dbReference type="EMBL" id="CAG6773914.1"/>
    </source>
</evidence>
<reference evidence="1" key="1">
    <citation type="submission" date="2021-05" db="EMBL/GenBank/DDBJ databases">
        <authorList>
            <person name="Alioto T."/>
            <person name="Alioto T."/>
            <person name="Gomez Garrido J."/>
        </authorList>
    </citation>
    <scope>NUCLEOTIDE SEQUENCE</scope>
</reference>
<dbReference type="AlphaFoldDB" id="A0A8D9AW41"/>
<name>A0A8D9AW41_9HEMI</name>
<proteinExistence type="predicted"/>
<protein>
    <submittedName>
        <fullName evidence="1">Uncharacterized protein</fullName>
    </submittedName>
</protein>
<organism evidence="1">
    <name type="scientific">Cacopsylla melanoneura</name>
    <dbReference type="NCBI Taxonomy" id="428564"/>
    <lineage>
        <taxon>Eukaryota</taxon>
        <taxon>Metazoa</taxon>
        <taxon>Ecdysozoa</taxon>
        <taxon>Arthropoda</taxon>
        <taxon>Hexapoda</taxon>
        <taxon>Insecta</taxon>
        <taxon>Pterygota</taxon>
        <taxon>Neoptera</taxon>
        <taxon>Paraneoptera</taxon>
        <taxon>Hemiptera</taxon>
        <taxon>Sternorrhyncha</taxon>
        <taxon>Psylloidea</taxon>
        <taxon>Psyllidae</taxon>
        <taxon>Psyllinae</taxon>
        <taxon>Cacopsylla</taxon>
    </lineage>
</organism>
<dbReference type="EMBL" id="HBUF01592899">
    <property type="protein sequence ID" value="CAG6773914.1"/>
    <property type="molecule type" value="Transcribed_RNA"/>
</dbReference>
<accession>A0A8D9AW41</accession>